<keyword evidence="3" id="KW-1185">Reference proteome</keyword>
<accession>A0A5R9PFX1</accession>
<feature type="signal peptide" evidence="1">
    <location>
        <begin position="1"/>
        <end position="16"/>
    </location>
</feature>
<reference evidence="2 3" key="1">
    <citation type="submission" date="2019-04" db="EMBL/GenBank/DDBJ databases">
        <authorList>
            <person name="Grouzdev D.S."/>
            <person name="Nazina T.N."/>
        </authorList>
    </citation>
    <scope>NUCLEOTIDE SEQUENCE [LARGE SCALE GENOMIC DNA]</scope>
    <source>
        <strain evidence="2 3">SHC 3-19</strain>
    </source>
</reference>
<feature type="chain" id="PRO_5024446004" evidence="1">
    <location>
        <begin position="17"/>
        <end position="134"/>
    </location>
</feature>
<proteinExistence type="predicted"/>
<name>A0A5R9PFX1_9GAMM</name>
<comment type="caution">
    <text evidence="2">The sequence shown here is derived from an EMBL/GenBank/DDBJ whole genome shotgun (WGS) entry which is preliminary data.</text>
</comment>
<evidence type="ECO:0000313" key="3">
    <source>
        <dbReference type="Proteomes" id="UP000308508"/>
    </source>
</evidence>
<sequence>MALLAVLLSVTSVAQAGVVVVMSSKSDVSSLSKAQVAQIFMAKTDALPNGRVAKPIDQAEGAAVRNEFYDKVADKSAAQMKAYWSQLTFTGKAQPPRKVSGDAAVKAALGDNPAAVGYISDAAVDGSVKVVFKP</sequence>
<dbReference type="AlphaFoldDB" id="A0A5R9PFX1"/>
<evidence type="ECO:0000256" key="1">
    <source>
        <dbReference type="SAM" id="SignalP"/>
    </source>
</evidence>
<dbReference type="EMBL" id="SROY01000002">
    <property type="protein sequence ID" value="TLX22424.1"/>
    <property type="molecule type" value="Genomic_DNA"/>
</dbReference>
<protein>
    <submittedName>
        <fullName evidence="2">Phosphate ABC transporter substrate-binding protein</fullName>
    </submittedName>
</protein>
<keyword evidence="1" id="KW-0732">Signal</keyword>
<organism evidence="2 3">
    <name type="scientific">Thermomonas fusca</name>
    <dbReference type="NCBI Taxonomy" id="215690"/>
    <lineage>
        <taxon>Bacteria</taxon>
        <taxon>Pseudomonadati</taxon>
        <taxon>Pseudomonadota</taxon>
        <taxon>Gammaproteobacteria</taxon>
        <taxon>Lysobacterales</taxon>
        <taxon>Lysobacteraceae</taxon>
        <taxon>Thermomonas</taxon>
    </lineage>
</organism>
<dbReference type="SUPFAM" id="SSF53850">
    <property type="entry name" value="Periplasmic binding protein-like II"/>
    <property type="match status" value="1"/>
</dbReference>
<dbReference type="STRING" id="1123377.GCA_000423885_01140"/>
<evidence type="ECO:0000313" key="2">
    <source>
        <dbReference type="EMBL" id="TLX22424.1"/>
    </source>
</evidence>
<gene>
    <name evidence="2" type="ORF">E5S66_05335</name>
</gene>
<dbReference type="Gene3D" id="3.40.190.10">
    <property type="entry name" value="Periplasmic binding protein-like II"/>
    <property type="match status" value="1"/>
</dbReference>
<dbReference type="Proteomes" id="UP000308508">
    <property type="component" value="Unassembled WGS sequence"/>
</dbReference>